<proteinExistence type="predicted"/>
<dbReference type="RefSeq" id="WP_380010142.1">
    <property type="nucleotide sequence ID" value="NZ_JADIKI010000022.1"/>
</dbReference>
<reference evidence="2 3" key="1">
    <citation type="submission" date="2020-10" db="EMBL/GenBank/DDBJ databases">
        <title>Phylogeny of dyella-like bacteria.</title>
        <authorList>
            <person name="Fu J."/>
        </authorList>
    </citation>
    <scope>NUCLEOTIDE SEQUENCE [LARGE SCALE GENOMIC DNA]</scope>
    <source>
        <strain evidence="2 3">DHG40</strain>
    </source>
</reference>
<evidence type="ECO:0000313" key="2">
    <source>
        <dbReference type="EMBL" id="MFK2854860.1"/>
    </source>
</evidence>
<evidence type="ECO:0000256" key="1">
    <source>
        <dbReference type="SAM" id="SignalP"/>
    </source>
</evidence>
<keyword evidence="3" id="KW-1185">Reference proteome</keyword>
<keyword evidence="1" id="KW-0732">Signal</keyword>
<feature type="chain" id="PRO_5047228494" evidence="1">
    <location>
        <begin position="27"/>
        <end position="118"/>
    </location>
</feature>
<comment type="caution">
    <text evidence="2">The sequence shown here is derived from an EMBL/GenBank/DDBJ whole genome shotgun (WGS) entry which is preliminary data.</text>
</comment>
<sequence>MLKKMKMQAIFLACIIAASSLQQVFAQTGTSAGTITSIATGWNADAFGVNTTAPMVNPAGCPSVNNYQAISTNPGYSTHYAALLTAYSTGSQVSFIISNTTCTQGNPSVIGVIIRPAS</sequence>
<evidence type="ECO:0000313" key="3">
    <source>
        <dbReference type="Proteomes" id="UP001620409"/>
    </source>
</evidence>
<name>A0ABW8IJC7_9GAMM</name>
<organism evidence="2 3">
    <name type="scientific">Dyella humi</name>
    <dbReference type="NCBI Taxonomy" id="1770547"/>
    <lineage>
        <taxon>Bacteria</taxon>
        <taxon>Pseudomonadati</taxon>
        <taxon>Pseudomonadota</taxon>
        <taxon>Gammaproteobacteria</taxon>
        <taxon>Lysobacterales</taxon>
        <taxon>Rhodanobacteraceae</taxon>
        <taxon>Dyella</taxon>
    </lineage>
</organism>
<gene>
    <name evidence="2" type="ORF">ISP18_09690</name>
</gene>
<feature type="signal peptide" evidence="1">
    <location>
        <begin position="1"/>
        <end position="26"/>
    </location>
</feature>
<accession>A0ABW8IJC7</accession>
<protein>
    <submittedName>
        <fullName evidence="2">Uncharacterized protein</fullName>
    </submittedName>
</protein>
<dbReference type="EMBL" id="JADIKI010000022">
    <property type="protein sequence ID" value="MFK2854860.1"/>
    <property type="molecule type" value="Genomic_DNA"/>
</dbReference>
<dbReference type="Proteomes" id="UP001620409">
    <property type="component" value="Unassembled WGS sequence"/>
</dbReference>